<dbReference type="SMART" id="SM00421">
    <property type="entry name" value="HTH_LUXR"/>
    <property type="match status" value="1"/>
</dbReference>
<dbReference type="PROSITE" id="PS00622">
    <property type="entry name" value="HTH_LUXR_1"/>
    <property type="match status" value="1"/>
</dbReference>
<dbReference type="InterPro" id="IPR036388">
    <property type="entry name" value="WH-like_DNA-bd_sf"/>
</dbReference>
<evidence type="ECO:0000256" key="4">
    <source>
        <dbReference type="ARBA" id="ARBA00023125"/>
    </source>
</evidence>
<evidence type="ECO:0000256" key="3">
    <source>
        <dbReference type="ARBA" id="ARBA00023015"/>
    </source>
</evidence>
<dbReference type="GO" id="GO:0003677">
    <property type="term" value="F:DNA binding"/>
    <property type="evidence" value="ECO:0007669"/>
    <property type="project" value="UniProtKB-KW"/>
</dbReference>
<dbReference type="Gene3D" id="1.10.10.10">
    <property type="entry name" value="Winged helix-like DNA-binding domain superfamily/Winged helix DNA-binding domain"/>
    <property type="match status" value="1"/>
</dbReference>
<evidence type="ECO:0000256" key="6">
    <source>
        <dbReference type="PROSITE-ProRule" id="PRU00169"/>
    </source>
</evidence>
<reference evidence="9 10" key="1">
    <citation type="submission" date="2019-12" db="EMBL/GenBank/DDBJ databases">
        <title>Shinella kummerowiae sp. nov., a symbiotic bacterium isolated from root nodules of the herbal legume Kummerowia stipulacea.</title>
        <authorList>
            <person name="Gao J."/>
        </authorList>
    </citation>
    <scope>NUCLEOTIDE SEQUENCE [LARGE SCALE GENOMIC DNA]</scope>
    <source>
        <strain evidence="9 10">CCBAU 25048</strain>
    </source>
</reference>
<keyword evidence="1 6" id="KW-0597">Phosphoprotein</keyword>
<dbReference type="RefSeq" id="WP_160862814.1">
    <property type="nucleotide sequence ID" value="NZ_JAODWE010000023.1"/>
</dbReference>
<sequence length="208" mass="22516">MKPDSYVVHIVDDEEPVRKSLAFLLTMSGFTVRVHESATSFLAVAPTLAHACLVTDLRMPDMSGVELLEKLGAISALPPAIVITGHGDVPMAVSAMKAGAVDFIEKPFEDQTLIDAITRAASRLEETVEIFADDGLLRTRLGSLSDRERQVLSAVVSGLPNKTIAYDLDISPRTVEVHRANIMSKMQAKSLAELVRMAIALKVANAHR</sequence>
<dbReference type="PANTHER" id="PTHR44688">
    <property type="entry name" value="DNA-BINDING TRANSCRIPTIONAL ACTIVATOR DEVR_DOSR"/>
    <property type="match status" value="1"/>
</dbReference>
<evidence type="ECO:0000256" key="5">
    <source>
        <dbReference type="ARBA" id="ARBA00023163"/>
    </source>
</evidence>
<keyword evidence="4" id="KW-0238">DNA-binding</keyword>
<dbReference type="FunFam" id="3.40.50.2300:FF:000018">
    <property type="entry name" value="DNA-binding transcriptional regulator NtrC"/>
    <property type="match status" value="1"/>
</dbReference>
<dbReference type="CDD" id="cd06170">
    <property type="entry name" value="LuxR_C_like"/>
    <property type="match status" value="1"/>
</dbReference>
<dbReference type="OrthoDB" id="9782655at2"/>
<dbReference type="PANTHER" id="PTHR44688:SF16">
    <property type="entry name" value="DNA-BINDING TRANSCRIPTIONAL ACTIVATOR DEVR_DOSR"/>
    <property type="match status" value="1"/>
</dbReference>
<keyword evidence="5" id="KW-0804">Transcription</keyword>
<gene>
    <name evidence="9" type="ORF">GR138_29480</name>
</gene>
<dbReference type="Proteomes" id="UP000435802">
    <property type="component" value="Unassembled WGS sequence"/>
</dbReference>
<evidence type="ECO:0000256" key="1">
    <source>
        <dbReference type="ARBA" id="ARBA00022553"/>
    </source>
</evidence>
<keyword evidence="10" id="KW-1185">Reference proteome</keyword>
<dbReference type="GO" id="GO:0006355">
    <property type="term" value="P:regulation of DNA-templated transcription"/>
    <property type="evidence" value="ECO:0007669"/>
    <property type="project" value="InterPro"/>
</dbReference>
<dbReference type="AlphaFoldDB" id="A0A6N8SQP3"/>
<evidence type="ECO:0000313" key="10">
    <source>
        <dbReference type="Proteomes" id="UP000435802"/>
    </source>
</evidence>
<evidence type="ECO:0000256" key="2">
    <source>
        <dbReference type="ARBA" id="ARBA00023012"/>
    </source>
</evidence>
<dbReference type="NCBIfam" id="NF006900">
    <property type="entry name" value="PRK09390.1"/>
    <property type="match status" value="1"/>
</dbReference>
<dbReference type="GO" id="GO:0000160">
    <property type="term" value="P:phosphorelay signal transduction system"/>
    <property type="evidence" value="ECO:0007669"/>
    <property type="project" value="UniProtKB-KW"/>
</dbReference>
<proteinExistence type="predicted"/>
<evidence type="ECO:0000313" key="9">
    <source>
        <dbReference type="EMBL" id="MXN49332.1"/>
    </source>
</evidence>
<dbReference type="EMBL" id="WUMK01000019">
    <property type="protein sequence ID" value="MXN49332.1"/>
    <property type="molecule type" value="Genomic_DNA"/>
</dbReference>
<dbReference type="PROSITE" id="PS50110">
    <property type="entry name" value="RESPONSE_REGULATORY"/>
    <property type="match status" value="1"/>
</dbReference>
<dbReference type="PROSITE" id="PS50043">
    <property type="entry name" value="HTH_LUXR_2"/>
    <property type="match status" value="1"/>
</dbReference>
<evidence type="ECO:0000259" key="8">
    <source>
        <dbReference type="PROSITE" id="PS50110"/>
    </source>
</evidence>
<name>A0A6N8SQP3_9HYPH</name>
<dbReference type="SUPFAM" id="SSF52172">
    <property type="entry name" value="CheY-like"/>
    <property type="match status" value="1"/>
</dbReference>
<dbReference type="SMART" id="SM00448">
    <property type="entry name" value="REC"/>
    <property type="match status" value="1"/>
</dbReference>
<dbReference type="InterPro" id="IPR000792">
    <property type="entry name" value="Tscrpt_reg_LuxR_C"/>
</dbReference>
<keyword evidence="3" id="KW-0805">Transcription regulation</keyword>
<accession>A0A6N8SQP3</accession>
<evidence type="ECO:0000259" key="7">
    <source>
        <dbReference type="PROSITE" id="PS50043"/>
    </source>
</evidence>
<dbReference type="Pfam" id="PF00072">
    <property type="entry name" value="Response_reg"/>
    <property type="match status" value="1"/>
</dbReference>
<protein>
    <submittedName>
        <fullName evidence="9">Response regulator</fullName>
    </submittedName>
</protein>
<organism evidence="9 10">
    <name type="scientific">Shinella kummerowiae</name>
    <dbReference type="NCBI Taxonomy" id="417745"/>
    <lineage>
        <taxon>Bacteria</taxon>
        <taxon>Pseudomonadati</taxon>
        <taxon>Pseudomonadota</taxon>
        <taxon>Alphaproteobacteria</taxon>
        <taxon>Hyphomicrobiales</taxon>
        <taxon>Rhizobiaceae</taxon>
        <taxon>Shinella</taxon>
    </lineage>
</organism>
<keyword evidence="2" id="KW-0902">Two-component regulatory system</keyword>
<feature type="domain" description="HTH luxR-type" evidence="7">
    <location>
        <begin position="137"/>
        <end position="202"/>
    </location>
</feature>
<dbReference type="InterPro" id="IPR001789">
    <property type="entry name" value="Sig_transdc_resp-reg_receiver"/>
</dbReference>
<dbReference type="Pfam" id="PF00196">
    <property type="entry name" value="GerE"/>
    <property type="match status" value="1"/>
</dbReference>
<feature type="modified residue" description="4-aspartylphosphate" evidence="6">
    <location>
        <position position="56"/>
    </location>
</feature>
<feature type="domain" description="Response regulatory" evidence="8">
    <location>
        <begin position="7"/>
        <end position="121"/>
    </location>
</feature>
<dbReference type="CDD" id="cd17537">
    <property type="entry name" value="REC_FixJ"/>
    <property type="match status" value="1"/>
</dbReference>
<dbReference type="SUPFAM" id="SSF46894">
    <property type="entry name" value="C-terminal effector domain of the bipartite response regulators"/>
    <property type="match status" value="1"/>
</dbReference>
<dbReference type="PRINTS" id="PR00038">
    <property type="entry name" value="HTHLUXR"/>
</dbReference>
<dbReference type="InterPro" id="IPR016032">
    <property type="entry name" value="Sig_transdc_resp-reg_C-effctor"/>
</dbReference>
<comment type="caution">
    <text evidence="9">The sequence shown here is derived from an EMBL/GenBank/DDBJ whole genome shotgun (WGS) entry which is preliminary data.</text>
</comment>
<dbReference type="Gene3D" id="3.40.50.2300">
    <property type="match status" value="1"/>
</dbReference>
<dbReference type="InterPro" id="IPR011006">
    <property type="entry name" value="CheY-like_superfamily"/>
</dbReference>